<evidence type="ECO:0000259" key="16">
    <source>
        <dbReference type="Pfam" id="PF00593"/>
    </source>
</evidence>
<dbReference type="InterPro" id="IPR010917">
    <property type="entry name" value="TonB_rcpt_CS"/>
</dbReference>
<protein>
    <submittedName>
        <fullName evidence="18">TonB-dependent receptor</fullName>
    </submittedName>
</protein>
<keyword evidence="19" id="KW-1185">Reference proteome</keyword>
<feature type="domain" description="TonB-dependent receptor plug" evidence="17">
    <location>
        <begin position="49"/>
        <end position="158"/>
    </location>
</feature>
<evidence type="ECO:0000256" key="2">
    <source>
        <dbReference type="ARBA" id="ARBA00022448"/>
    </source>
</evidence>
<keyword evidence="11 12" id="KW-0998">Cell outer membrane</keyword>
<dbReference type="InterPro" id="IPR036942">
    <property type="entry name" value="Beta-barrel_TonB_sf"/>
</dbReference>
<keyword evidence="9 14" id="KW-0798">TonB box</keyword>
<dbReference type="InterPro" id="IPR039426">
    <property type="entry name" value="TonB-dep_rcpt-like"/>
</dbReference>
<dbReference type="PROSITE" id="PS01156">
    <property type="entry name" value="TONB_DEPENDENT_REC_2"/>
    <property type="match status" value="1"/>
</dbReference>
<feature type="short sequence motif" description="TonB C-terminal box" evidence="13">
    <location>
        <begin position="738"/>
        <end position="755"/>
    </location>
</feature>
<evidence type="ECO:0000256" key="12">
    <source>
        <dbReference type="PROSITE-ProRule" id="PRU01360"/>
    </source>
</evidence>
<evidence type="ECO:0000256" key="13">
    <source>
        <dbReference type="PROSITE-ProRule" id="PRU10144"/>
    </source>
</evidence>
<dbReference type="Gene3D" id="2.40.170.20">
    <property type="entry name" value="TonB-dependent receptor, beta-barrel domain"/>
    <property type="match status" value="1"/>
</dbReference>
<dbReference type="GO" id="GO:0006826">
    <property type="term" value="P:iron ion transport"/>
    <property type="evidence" value="ECO:0007669"/>
    <property type="project" value="UniProtKB-KW"/>
</dbReference>
<evidence type="ECO:0000256" key="5">
    <source>
        <dbReference type="ARBA" id="ARBA00022692"/>
    </source>
</evidence>
<dbReference type="CDD" id="cd01347">
    <property type="entry name" value="ligand_gated_channel"/>
    <property type="match status" value="1"/>
</dbReference>
<comment type="similarity">
    <text evidence="12 14">Belongs to the TonB-dependent receptor family.</text>
</comment>
<feature type="signal peptide" evidence="15">
    <location>
        <begin position="1"/>
        <end position="27"/>
    </location>
</feature>
<dbReference type="PROSITE" id="PS52016">
    <property type="entry name" value="TONB_DEPENDENT_REC_3"/>
    <property type="match status" value="1"/>
</dbReference>
<feature type="chain" id="PRO_5036745731" evidence="15">
    <location>
        <begin position="28"/>
        <end position="755"/>
    </location>
</feature>
<evidence type="ECO:0000256" key="7">
    <source>
        <dbReference type="ARBA" id="ARBA00023004"/>
    </source>
</evidence>
<proteinExistence type="inferred from homology"/>
<evidence type="ECO:0000256" key="11">
    <source>
        <dbReference type="ARBA" id="ARBA00023237"/>
    </source>
</evidence>
<keyword evidence="5 12" id="KW-0812">Transmembrane</keyword>
<evidence type="ECO:0000256" key="6">
    <source>
        <dbReference type="ARBA" id="ARBA00022729"/>
    </source>
</evidence>
<name>A0A939DGE4_9GAMM</name>
<comment type="caution">
    <text evidence="18">The sequence shown here is derived from an EMBL/GenBank/DDBJ whole genome shotgun (WGS) entry which is preliminary data.</text>
</comment>
<keyword evidence="3 12" id="KW-1134">Transmembrane beta strand</keyword>
<keyword evidence="8" id="KW-0406">Ion transport</keyword>
<comment type="subcellular location">
    <subcellularLocation>
        <location evidence="1 12">Cell outer membrane</location>
        <topology evidence="1 12">Multi-pass membrane protein</topology>
    </subcellularLocation>
</comment>
<evidence type="ECO:0000259" key="17">
    <source>
        <dbReference type="Pfam" id="PF07715"/>
    </source>
</evidence>
<reference evidence="18" key="1">
    <citation type="submission" date="2021-02" db="EMBL/GenBank/DDBJ databases">
        <title>PHA producing bacteria isolated from coastal sediment in Guangdong, Shenzhen.</title>
        <authorList>
            <person name="Zheng W."/>
            <person name="Yu S."/>
            <person name="Huang Y."/>
        </authorList>
    </citation>
    <scope>NUCLEOTIDE SEQUENCE</scope>
    <source>
        <strain evidence="18">TN14-10</strain>
    </source>
</reference>
<dbReference type="Pfam" id="PF07715">
    <property type="entry name" value="Plug"/>
    <property type="match status" value="1"/>
</dbReference>
<keyword evidence="18" id="KW-0675">Receptor</keyword>
<sequence length="755" mass="81950">MKVRAQRSALAMAVVLASATEIPAVHAQDSDALMLEEVVVTARRRSENLQDVPLAVTAFSGDALDMRGISDISELAQAVPSVTLEPSRATSTTLTAFIRGVGQQDPLAGFEQGVALYLDDVYIARPQAALLDVYDVERIEVLRGPQGTLYGRNAVGGAIKYVTRRLGDEPELRLKASYGSYNQVDLVGTGSMPLGDTVKVGATVASLTRDGFGENRTTGDEHYDKDLFAYRLSAEWAPADSLLVRLAYDKSEDKTNPVAGHRPYPGAASGAPVLDDIYDTRSGASELPSTAGIDGNNEIEAEGFMVSVDWDLSPAATLRSITAWREDYTESVIDFDSLAEMDMDAPVIYDNEQFSQEFQLLYSSERWNAVAGFYYLDATASNDFDVVLGQLNVIPGFPGITAYTGGEVDTEAWSVFADVTYNLTDRLALSVGGRYTEDERTADVFRGQYAGFGSPFFGNDGALFLAATSDYEADKTYTDFSPRVNLSYAVSDDVTLYGGYSQGWKAGSFDPRGANFVTPEVEKGFDPETLDSYEIGVKSSWLGGRAVTNVAVFYSDYQDMQIPGSIGFDTDGDGVNDDFVGTVTNAGQAEISGIELEGSVLFSEHFSAQVALSFLDASIEEWIFNGVDVSDQREVQNTPEEMAYLGLTYTNGLLGGDVTVNANWSYKGDITQFEVPSPVLDQEAYDVINASLVWISGDQHWLLGLYGKNLADEEIKTAGYCFGFQDCPSSLGLEDNTTVFYAPPRTVTATVEYRF</sequence>
<feature type="domain" description="TonB-dependent receptor-like beta-barrel" evidence="16">
    <location>
        <begin position="263"/>
        <end position="710"/>
    </location>
</feature>
<gene>
    <name evidence="18" type="ORF">JYP50_10490</name>
</gene>
<evidence type="ECO:0000256" key="10">
    <source>
        <dbReference type="ARBA" id="ARBA00023136"/>
    </source>
</evidence>
<keyword evidence="4" id="KW-0410">Iron transport</keyword>
<evidence type="ECO:0000313" key="19">
    <source>
        <dbReference type="Proteomes" id="UP000664303"/>
    </source>
</evidence>
<accession>A0A939DGE4</accession>
<evidence type="ECO:0000256" key="9">
    <source>
        <dbReference type="ARBA" id="ARBA00023077"/>
    </source>
</evidence>
<dbReference type="AlphaFoldDB" id="A0A939DGE4"/>
<dbReference type="EMBL" id="JAFKCZ010000007">
    <property type="protein sequence ID" value="MBN7797022.1"/>
    <property type="molecule type" value="Genomic_DNA"/>
</dbReference>
<dbReference type="PANTHER" id="PTHR32552">
    <property type="entry name" value="FERRICHROME IRON RECEPTOR-RELATED"/>
    <property type="match status" value="1"/>
</dbReference>
<dbReference type="Proteomes" id="UP000664303">
    <property type="component" value="Unassembled WGS sequence"/>
</dbReference>
<dbReference type="SUPFAM" id="SSF56935">
    <property type="entry name" value="Porins"/>
    <property type="match status" value="1"/>
</dbReference>
<evidence type="ECO:0000256" key="4">
    <source>
        <dbReference type="ARBA" id="ARBA00022496"/>
    </source>
</evidence>
<evidence type="ECO:0000256" key="3">
    <source>
        <dbReference type="ARBA" id="ARBA00022452"/>
    </source>
</evidence>
<dbReference type="GO" id="GO:0009279">
    <property type="term" value="C:cell outer membrane"/>
    <property type="evidence" value="ECO:0007669"/>
    <property type="project" value="UniProtKB-SubCell"/>
</dbReference>
<dbReference type="Pfam" id="PF00593">
    <property type="entry name" value="TonB_dep_Rec_b-barrel"/>
    <property type="match status" value="1"/>
</dbReference>
<evidence type="ECO:0000256" key="1">
    <source>
        <dbReference type="ARBA" id="ARBA00004571"/>
    </source>
</evidence>
<keyword evidence="7" id="KW-0408">Iron</keyword>
<dbReference type="RefSeq" id="WP_206560475.1">
    <property type="nucleotide sequence ID" value="NZ_JAFKCZ010000007.1"/>
</dbReference>
<keyword evidence="10 12" id="KW-0472">Membrane</keyword>
<dbReference type="PANTHER" id="PTHR32552:SF81">
    <property type="entry name" value="TONB-DEPENDENT OUTER MEMBRANE RECEPTOR"/>
    <property type="match status" value="1"/>
</dbReference>
<evidence type="ECO:0000313" key="18">
    <source>
        <dbReference type="EMBL" id="MBN7797022.1"/>
    </source>
</evidence>
<evidence type="ECO:0000256" key="15">
    <source>
        <dbReference type="SAM" id="SignalP"/>
    </source>
</evidence>
<dbReference type="InterPro" id="IPR000531">
    <property type="entry name" value="Beta-barrel_TonB"/>
</dbReference>
<evidence type="ECO:0000256" key="8">
    <source>
        <dbReference type="ARBA" id="ARBA00023065"/>
    </source>
</evidence>
<evidence type="ECO:0000256" key="14">
    <source>
        <dbReference type="RuleBase" id="RU003357"/>
    </source>
</evidence>
<keyword evidence="2 12" id="KW-0813">Transport</keyword>
<organism evidence="18 19">
    <name type="scientific">Parahaliea mediterranea</name>
    <dbReference type="NCBI Taxonomy" id="651086"/>
    <lineage>
        <taxon>Bacteria</taxon>
        <taxon>Pseudomonadati</taxon>
        <taxon>Pseudomonadota</taxon>
        <taxon>Gammaproteobacteria</taxon>
        <taxon>Cellvibrionales</taxon>
        <taxon>Halieaceae</taxon>
        <taxon>Parahaliea</taxon>
    </lineage>
</organism>
<dbReference type="InterPro" id="IPR012910">
    <property type="entry name" value="Plug_dom"/>
</dbReference>
<keyword evidence="6 15" id="KW-0732">Signal</keyword>